<reference evidence="8 9" key="1">
    <citation type="submission" date="2014-11" db="EMBL/GenBank/DDBJ databases">
        <title>Pan-genome of Gallibacterium spp.</title>
        <authorList>
            <person name="Kudirkiene E."/>
            <person name="Bojesen A.M."/>
        </authorList>
    </citation>
    <scope>NUCLEOTIDE SEQUENCE [LARGE SCALE GENOMIC DNA]</scope>
    <source>
        <strain evidence="8 9">F150</strain>
    </source>
</reference>
<dbReference type="PANTHER" id="PTHR36115:SF4">
    <property type="entry name" value="MEMBRANE PROTEIN"/>
    <property type="match status" value="1"/>
</dbReference>
<feature type="domain" description="RDD" evidence="7">
    <location>
        <begin position="19"/>
        <end position="152"/>
    </location>
</feature>
<dbReference type="PATRIC" id="fig|505341.3.peg.2119"/>
<gene>
    <name evidence="8" type="ORF">QS62_10570</name>
</gene>
<accession>A0A1A7NPA3</accession>
<name>A0A1A7NPA3_9PAST</name>
<dbReference type="InterPro" id="IPR010432">
    <property type="entry name" value="RDD"/>
</dbReference>
<evidence type="ECO:0000313" key="9">
    <source>
        <dbReference type="Proteomes" id="UP000092649"/>
    </source>
</evidence>
<dbReference type="GO" id="GO:0005886">
    <property type="term" value="C:plasma membrane"/>
    <property type="evidence" value="ECO:0007669"/>
    <property type="project" value="UniProtKB-SubCell"/>
</dbReference>
<feature type="transmembrane region" description="Helical" evidence="6">
    <location>
        <begin position="26"/>
        <end position="46"/>
    </location>
</feature>
<evidence type="ECO:0000259" key="7">
    <source>
        <dbReference type="Pfam" id="PF06271"/>
    </source>
</evidence>
<evidence type="ECO:0000256" key="1">
    <source>
        <dbReference type="ARBA" id="ARBA00004651"/>
    </source>
</evidence>
<evidence type="ECO:0000313" key="8">
    <source>
        <dbReference type="EMBL" id="OBW91430.1"/>
    </source>
</evidence>
<keyword evidence="9" id="KW-1185">Reference proteome</keyword>
<comment type="caution">
    <text evidence="8">The sequence shown here is derived from an EMBL/GenBank/DDBJ whole genome shotgun (WGS) entry which is preliminary data.</text>
</comment>
<dbReference type="InterPro" id="IPR051791">
    <property type="entry name" value="Pra-immunoreactive"/>
</dbReference>
<proteinExistence type="predicted"/>
<dbReference type="OrthoDB" id="5687500at2"/>
<keyword evidence="4 6" id="KW-1133">Transmembrane helix</keyword>
<dbReference type="AlphaFoldDB" id="A0A1A7NPA3"/>
<dbReference type="Proteomes" id="UP000092649">
    <property type="component" value="Unassembled WGS sequence"/>
</dbReference>
<keyword evidence="2" id="KW-1003">Cell membrane</keyword>
<evidence type="ECO:0000256" key="6">
    <source>
        <dbReference type="SAM" id="Phobius"/>
    </source>
</evidence>
<keyword evidence="5 6" id="KW-0472">Membrane</keyword>
<sequence length="163" mass="18924">MALVEPQYVQEDEIQDFPVATITRRIAAVLLNSAYAFICSFIIPLSVGRFGSEMNPYIAIWGISAIVVLLSILPQLYYMYRYRQTIGKRIMKIKVIREPNREISFSRYFLREVIDTLFMQLLSIFYIIPNFLVAVWNGNKHSTNRSLTDLIIGSRVVQLPKNR</sequence>
<dbReference type="PANTHER" id="PTHR36115">
    <property type="entry name" value="PROLINE-RICH ANTIGEN HOMOLOG-RELATED"/>
    <property type="match status" value="1"/>
</dbReference>
<evidence type="ECO:0000256" key="5">
    <source>
        <dbReference type="ARBA" id="ARBA00023136"/>
    </source>
</evidence>
<protein>
    <recommendedName>
        <fullName evidence="7">RDD domain-containing protein</fullName>
    </recommendedName>
</protein>
<evidence type="ECO:0000256" key="3">
    <source>
        <dbReference type="ARBA" id="ARBA00022692"/>
    </source>
</evidence>
<feature type="transmembrane region" description="Helical" evidence="6">
    <location>
        <begin position="117"/>
        <end position="136"/>
    </location>
</feature>
<dbReference type="RefSeq" id="WP_066109966.1">
    <property type="nucleotide sequence ID" value="NZ_JTJL01000064.1"/>
</dbReference>
<evidence type="ECO:0000256" key="2">
    <source>
        <dbReference type="ARBA" id="ARBA00022475"/>
    </source>
</evidence>
<organism evidence="8 9">
    <name type="scientific">Gallibacterium salpingitidis</name>
    <dbReference type="NCBI Taxonomy" id="505341"/>
    <lineage>
        <taxon>Bacteria</taxon>
        <taxon>Pseudomonadati</taxon>
        <taxon>Pseudomonadota</taxon>
        <taxon>Gammaproteobacteria</taxon>
        <taxon>Pasteurellales</taxon>
        <taxon>Pasteurellaceae</taxon>
        <taxon>Gallibacterium</taxon>
    </lineage>
</organism>
<dbReference type="Pfam" id="PF06271">
    <property type="entry name" value="RDD"/>
    <property type="match status" value="1"/>
</dbReference>
<comment type="subcellular location">
    <subcellularLocation>
        <location evidence="1">Cell membrane</location>
        <topology evidence="1">Multi-pass membrane protein</topology>
    </subcellularLocation>
</comment>
<keyword evidence="3 6" id="KW-0812">Transmembrane</keyword>
<feature type="transmembrane region" description="Helical" evidence="6">
    <location>
        <begin position="58"/>
        <end position="80"/>
    </location>
</feature>
<dbReference type="EMBL" id="JTJL01000064">
    <property type="protein sequence ID" value="OBW91430.1"/>
    <property type="molecule type" value="Genomic_DNA"/>
</dbReference>
<evidence type="ECO:0000256" key="4">
    <source>
        <dbReference type="ARBA" id="ARBA00022989"/>
    </source>
</evidence>